<dbReference type="Pfam" id="PF22042">
    <property type="entry name" value="EF-G_D2"/>
    <property type="match status" value="1"/>
</dbReference>
<dbReference type="InterPro" id="IPR005225">
    <property type="entry name" value="Small_GTP-bd"/>
</dbReference>
<dbReference type="InterPro" id="IPR005517">
    <property type="entry name" value="Transl_elong_EFG/EF2_IV"/>
</dbReference>
<evidence type="ECO:0000256" key="2">
    <source>
        <dbReference type="ARBA" id="ARBA00022741"/>
    </source>
</evidence>
<evidence type="ECO:0000256" key="3">
    <source>
        <dbReference type="ARBA" id="ARBA00022768"/>
    </source>
</evidence>
<dbReference type="InterPro" id="IPR000640">
    <property type="entry name" value="EFG_V-like"/>
</dbReference>
<evidence type="ECO:0000256" key="6">
    <source>
        <dbReference type="HAMAP-Rule" id="MF_00054"/>
    </source>
</evidence>
<keyword evidence="3 6" id="KW-0251">Elongation factor</keyword>
<comment type="caution">
    <text evidence="9">The sequence shown here is derived from an EMBL/GenBank/DDBJ whole genome shotgun (WGS) entry which is preliminary data.</text>
</comment>
<evidence type="ECO:0000313" key="10">
    <source>
        <dbReference type="Proteomes" id="UP000266287"/>
    </source>
</evidence>
<name>A0A399FXW7_UNCN2</name>
<dbReference type="InterPro" id="IPR009000">
    <property type="entry name" value="Transl_B-barrel_sf"/>
</dbReference>
<dbReference type="SUPFAM" id="SSF54211">
    <property type="entry name" value="Ribosomal protein S5 domain 2-like"/>
    <property type="match status" value="1"/>
</dbReference>
<dbReference type="AlphaFoldDB" id="A0A399FXW7"/>
<dbReference type="InterPro" id="IPR047872">
    <property type="entry name" value="EFG_IV"/>
</dbReference>
<dbReference type="Pfam" id="PF00009">
    <property type="entry name" value="GTP_EFTU"/>
    <property type="match status" value="1"/>
</dbReference>
<evidence type="ECO:0000259" key="8">
    <source>
        <dbReference type="PROSITE" id="PS51722"/>
    </source>
</evidence>
<dbReference type="SUPFAM" id="SSF54980">
    <property type="entry name" value="EF-G C-terminal domain-like"/>
    <property type="match status" value="2"/>
</dbReference>
<dbReference type="SUPFAM" id="SSF50447">
    <property type="entry name" value="Translation proteins"/>
    <property type="match status" value="1"/>
</dbReference>
<dbReference type="InterPro" id="IPR035647">
    <property type="entry name" value="EFG_III/V"/>
</dbReference>
<feature type="binding site" evidence="6">
    <location>
        <begin position="119"/>
        <end position="123"/>
    </location>
    <ligand>
        <name>GTP</name>
        <dbReference type="ChEBI" id="CHEBI:37565"/>
    </ligand>
</feature>
<comment type="function">
    <text evidence="6">Catalyzes the GTP-dependent ribosomal translocation step during translation elongation. During this step, the ribosome changes from the pre-translocational (PRE) to the post-translocational (POST) state as the newly formed A-site-bound peptidyl-tRNA and P-site-bound deacylated tRNA move to the P and E sites, respectively. Catalyzes the coordinated movement of the two tRNA molecules, the mRNA and conformational changes in the ribosome.</text>
</comment>
<dbReference type="FunFam" id="3.30.230.10:FF:000003">
    <property type="entry name" value="Elongation factor G"/>
    <property type="match status" value="1"/>
</dbReference>
<dbReference type="SMART" id="SM00889">
    <property type="entry name" value="EFG_IV"/>
    <property type="match status" value="1"/>
</dbReference>
<feature type="domain" description="Tr-type G" evidence="8">
    <location>
        <begin position="46"/>
        <end position="319"/>
    </location>
</feature>
<dbReference type="PANTHER" id="PTHR43261:SF1">
    <property type="entry name" value="RIBOSOME-RELEASING FACTOR 2, MITOCHONDRIAL"/>
    <property type="match status" value="1"/>
</dbReference>
<dbReference type="InterPro" id="IPR041095">
    <property type="entry name" value="EFG_II"/>
</dbReference>
<gene>
    <name evidence="6 9" type="primary">fusA</name>
    <name evidence="9" type="ORF">B9J77_03215</name>
</gene>
<dbReference type="Gene3D" id="3.30.70.240">
    <property type="match status" value="1"/>
</dbReference>
<dbReference type="CDD" id="cd16262">
    <property type="entry name" value="EFG_III"/>
    <property type="match status" value="1"/>
</dbReference>
<dbReference type="InterPro" id="IPR020568">
    <property type="entry name" value="Ribosomal_Su5_D2-typ_SF"/>
</dbReference>
<dbReference type="GO" id="GO:0005525">
    <property type="term" value="F:GTP binding"/>
    <property type="evidence" value="ECO:0007669"/>
    <property type="project" value="UniProtKB-UniRule"/>
</dbReference>
<dbReference type="CDD" id="cd01886">
    <property type="entry name" value="EF-G"/>
    <property type="match status" value="1"/>
</dbReference>
<dbReference type="CDD" id="cd03713">
    <property type="entry name" value="EFG_mtEFG_C"/>
    <property type="match status" value="1"/>
</dbReference>
<sequence length="729" mass="81199">MRLKERGPRLRKRRIPIVWLRQIGPLLITDGKNSGSKQAVRKYPISMVRNIGIMAHVDAGKTTTTEGLLYCTGKVHRFGMVDEGTATMDWMEQEKERGVTITAAATTCSWKNHCINIIDTPGHIDFTAEVERSLRILDGSVAVFCGVGGVEPQSEAVWRQANKYHIPRIAFINKMDRVGADFLTVVAEISEKLGADALPVQLPIGKEDGFCGAVDIVRMKEIIYKENDLDCAVKDIREELLSDAKEYHNKLIERAAHSDDEIMHKYLEEIEISPEELLLSLRKIVLEESFIPVLCGAALKMKGLQPLLDAIVDYLPSPLDVPPVKGREPVTGAAEVRAADNGSPFSALAFKIVSDPYVGRLVYIRAYSGKLSRRESVYNSRLQHKERVERVLEMHANERKEKEEILAGDIVAIVGLKNTITGDTLSAVGYPLIMESIHFPEPIAWITVESKTKADQDKLGLSLRRLSEEDPTFKVKVDKETGQIVIAGMGEFHLEVLVERLRREFKVETKVGVPHVAYRETLTRSAAGEGKFVRQTGGRGQYGHVRIEIEPLPRGSGFEFVNKLKGESIPREFISSIERGIRRAMMNGVLSGYPVVDIKVAVIDGSYHEVDSSDLAFEMAASMAFQEVARKGRSILMEPIMAVEVNVPNEYAGEVLSNLASRRGKIEETGGNREIRIISALVPLSEMFGYAMVLRSMTQGRGNFVMEFEHYREVAEKTKEEILGKTGGP</sequence>
<dbReference type="GO" id="GO:0003746">
    <property type="term" value="F:translation elongation factor activity"/>
    <property type="evidence" value="ECO:0007669"/>
    <property type="project" value="UniProtKB-UniRule"/>
</dbReference>
<evidence type="ECO:0000256" key="4">
    <source>
        <dbReference type="ARBA" id="ARBA00022917"/>
    </source>
</evidence>
<evidence type="ECO:0000256" key="1">
    <source>
        <dbReference type="ARBA" id="ARBA00005870"/>
    </source>
</evidence>
<dbReference type="SUPFAM" id="SSF52540">
    <property type="entry name" value="P-loop containing nucleoside triphosphate hydrolases"/>
    <property type="match status" value="1"/>
</dbReference>
<dbReference type="CDD" id="cd01434">
    <property type="entry name" value="EFG_mtEFG1_IV"/>
    <property type="match status" value="1"/>
</dbReference>
<dbReference type="FunFam" id="3.40.50.300:FF:000029">
    <property type="entry name" value="Elongation factor G"/>
    <property type="match status" value="1"/>
</dbReference>
<keyword evidence="5 6" id="KW-0342">GTP-binding</keyword>
<dbReference type="Pfam" id="PF14492">
    <property type="entry name" value="EFG_III"/>
    <property type="match status" value="1"/>
</dbReference>
<dbReference type="Gene3D" id="3.30.230.10">
    <property type="match status" value="1"/>
</dbReference>
<evidence type="ECO:0000256" key="7">
    <source>
        <dbReference type="NCBIfam" id="TIGR00484"/>
    </source>
</evidence>
<dbReference type="NCBIfam" id="TIGR00231">
    <property type="entry name" value="small_GTP"/>
    <property type="match status" value="1"/>
</dbReference>
<dbReference type="HAMAP" id="MF_00054_B">
    <property type="entry name" value="EF_G_EF_2_B"/>
    <property type="match status" value="1"/>
</dbReference>
<dbReference type="GO" id="GO:0032790">
    <property type="term" value="P:ribosome disassembly"/>
    <property type="evidence" value="ECO:0007669"/>
    <property type="project" value="TreeGrafter"/>
</dbReference>
<comment type="similarity">
    <text evidence="1 6">Belongs to the TRAFAC class translation factor GTPase superfamily. Classic translation factor GTPase family. EF-G/EF-2 subfamily.</text>
</comment>
<dbReference type="FunFam" id="2.40.30.10:FF:000006">
    <property type="entry name" value="Elongation factor G"/>
    <property type="match status" value="1"/>
</dbReference>
<dbReference type="InterPro" id="IPR000795">
    <property type="entry name" value="T_Tr_GTP-bd_dom"/>
</dbReference>
<protein>
    <recommendedName>
        <fullName evidence="6 7">Elongation factor G</fullName>
        <shortName evidence="6">EF-G</shortName>
    </recommendedName>
</protein>
<dbReference type="FunFam" id="3.30.70.240:FF:000001">
    <property type="entry name" value="Elongation factor G"/>
    <property type="match status" value="1"/>
</dbReference>
<dbReference type="InterPro" id="IPR004540">
    <property type="entry name" value="Transl_elong_EFG/EF2"/>
</dbReference>
<dbReference type="PROSITE" id="PS00301">
    <property type="entry name" value="G_TR_1"/>
    <property type="match status" value="1"/>
</dbReference>
<keyword evidence="2 6" id="KW-0547">Nucleotide-binding</keyword>
<feature type="binding site" evidence="6">
    <location>
        <begin position="173"/>
        <end position="176"/>
    </location>
    <ligand>
        <name>GTP</name>
        <dbReference type="ChEBI" id="CHEBI:37565"/>
    </ligand>
</feature>
<dbReference type="PRINTS" id="PR00315">
    <property type="entry name" value="ELONGATNFCT"/>
</dbReference>
<dbReference type="SMART" id="SM00838">
    <property type="entry name" value="EFG_C"/>
    <property type="match status" value="1"/>
</dbReference>
<dbReference type="Gene3D" id="3.30.70.870">
    <property type="entry name" value="Elongation Factor G (Translational Gtpase), domain 3"/>
    <property type="match status" value="1"/>
</dbReference>
<dbReference type="Pfam" id="PF03764">
    <property type="entry name" value="EFG_IV"/>
    <property type="match status" value="1"/>
</dbReference>
<feature type="binding site" evidence="6">
    <location>
        <begin position="55"/>
        <end position="62"/>
    </location>
    <ligand>
        <name>GTP</name>
        <dbReference type="ChEBI" id="CHEBI:37565"/>
    </ligand>
</feature>
<accession>A0A399FXW7</accession>
<dbReference type="InterPro" id="IPR009022">
    <property type="entry name" value="EFG_III"/>
</dbReference>
<evidence type="ECO:0000313" key="9">
    <source>
        <dbReference type="EMBL" id="RII00306.1"/>
    </source>
</evidence>
<dbReference type="GO" id="GO:0003924">
    <property type="term" value="F:GTPase activity"/>
    <property type="evidence" value="ECO:0007669"/>
    <property type="project" value="InterPro"/>
</dbReference>
<dbReference type="CDD" id="cd04088">
    <property type="entry name" value="EFG_mtEFG_II"/>
    <property type="match status" value="1"/>
</dbReference>
<dbReference type="GO" id="GO:0005737">
    <property type="term" value="C:cytoplasm"/>
    <property type="evidence" value="ECO:0007669"/>
    <property type="project" value="UniProtKB-SubCell"/>
</dbReference>
<keyword evidence="6" id="KW-0963">Cytoplasm</keyword>
<dbReference type="InterPro" id="IPR035649">
    <property type="entry name" value="EFG_V"/>
</dbReference>
<dbReference type="FunFam" id="3.30.70.870:FF:000001">
    <property type="entry name" value="Elongation factor G"/>
    <property type="match status" value="1"/>
</dbReference>
<dbReference type="NCBIfam" id="TIGR00484">
    <property type="entry name" value="EF-G"/>
    <property type="match status" value="1"/>
</dbReference>
<dbReference type="Proteomes" id="UP000266287">
    <property type="component" value="Unassembled WGS sequence"/>
</dbReference>
<dbReference type="InterPro" id="IPR014721">
    <property type="entry name" value="Ribsml_uS5_D2-typ_fold_subgr"/>
</dbReference>
<dbReference type="Gene3D" id="3.40.50.300">
    <property type="entry name" value="P-loop containing nucleotide triphosphate hydrolases"/>
    <property type="match status" value="1"/>
</dbReference>
<dbReference type="PROSITE" id="PS51722">
    <property type="entry name" value="G_TR_2"/>
    <property type="match status" value="1"/>
</dbReference>
<dbReference type="Gene3D" id="2.40.30.10">
    <property type="entry name" value="Translation factors"/>
    <property type="match status" value="1"/>
</dbReference>
<dbReference type="InterPro" id="IPR031157">
    <property type="entry name" value="G_TR_CS"/>
</dbReference>
<evidence type="ECO:0000256" key="5">
    <source>
        <dbReference type="ARBA" id="ARBA00023134"/>
    </source>
</evidence>
<proteinExistence type="inferred from homology"/>
<dbReference type="PANTHER" id="PTHR43261">
    <property type="entry name" value="TRANSLATION ELONGATION FACTOR G-RELATED"/>
    <property type="match status" value="1"/>
</dbReference>
<dbReference type="InterPro" id="IPR053905">
    <property type="entry name" value="EF-G-like_DII"/>
</dbReference>
<dbReference type="EMBL" id="NDHY01000005">
    <property type="protein sequence ID" value="RII00306.1"/>
    <property type="molecule type" value="Genomic_DNA"/>
</dbReference>
<reference evidence="9 10" key="1">
    <citation type="submission" date="2018-08" db="EMBL/GenBank/DDBJ databases">
        <title>Draft genome of candidate division NPL-UPA2 bacterium Unc8 that adapted to ultra-basic serpentinizing groundwater.</title>
        <authorList>
            <person name="Ishii S."/>
            <person name="Suzuki S."/>
            <person name="Nealson K.H."/>
        </authorList>
    </citation>
    <scope>NUCLEOTIDE SEQUENCE [LARGE SCALE GENOMIC DNA]</scope>
    <source>
        <strain evidence="9">Unc8</strain>
    </source>
</reference>
<comment type="subcellular location">
    <subcellularLocation>
        <location evidence="6">Cytoplasm</location>
    </subcellularLocation>
</comment>
<dbReference type="Pfam" id="PF00679">
    <property type="entry name" value="EFG_C"/>
    <property type="match status" value="1"/>
</dbReference>
<dbReference type="NCBIfam" id="NF009381">
    <property type="entry name" value="PRK12740.1-5"/>
    <property type="match status" value="1"/>
</dbReference>
<dbReference type="InterPro" id="IPR027417">
    <property type="entry name" value="P-loop_NTPase"/>
</dbReference>
<organism evidence="9 10">
    <name type="scientific">candidate division NPL-UPA2 bacterium Unc8</name>
    <dbReference type="NCBI Taxonomy" id="1980939"/>
    <lineage>
        <taxon>Bacteria</taxon>
    </lineage>
</organism>
<keyword evidence="4 6" id="KW-0648">Protein biosynthesis</keyword>